<reference evidence="1" key="1">
    <citation type="journal article" date="2009" name="Rice">
        <title>De Novo Next Generation Sequencing of Plant Genomes.</title>
        <authorList>
            <person name="Rounsley S."/>
            <person name="Marri P.R."/>
            <person name="Yu Y."/>
            <person name="He R."/>
            <person name="Sisneros N."/>
            <person name="Goicoechea J.L."/>
            <person name="Lee S.J."/>
            <person name="Angelova A."/>
            <person name="Kudrna D."/>
            <person name="Luo M."/>
            <person name="Affourtit J."/>
            <person name="Desany B."/>
            <person name="Knight J."/>
            <person name="Niazi F."/>
            <person name="Egholm M."/>
            <person name="Wing R.A."/>
        </authorList>
    </citation>
    <scope>NUCLEOTIDE SEQUENCE [LARGE SCALE GENOMIC DNA]</scope>
    <source>
        <strain evidence="1">cv. IRGC 105608</strain>
    </source>
</reference>
<sequence length="85" mass="9187">MSWPVRRSPPAGLPAPLACPTSSLDGGLPLRLWPLQRRARAVVEQWRRRVASCQASPSCRPSSAANALVLSLLAPPKATARRRPP</sequence>
<organism evidence="1">
    <name type="scientific">Oryza barthii</name>
    <dbReference type="NCBI Taxonomy" id="65489"/>
    <lineage>
        <taxon>Eukaryota</taxon>
        <taxon>Viridiplantae</taxon>
        <taxon>Streptophyta</taxon>
        <taxon>Embryophyta</taxon>
        <taxon>Tracheophyta</taxon>
        <taxon>Spermatophyta</taxon>
        <taxon>Magnoliopsida</taxon>
        <taxon>Liliopsida</taxon>
        <taxon>Poales</taxon>
        <taxon>Poaceae</taxon>
        <taxon>BOP clade</taxon>
        <taxon>Oryzoideae</taxon>
        <taxon>Oryzeae</taxon>
        <taxon>Oryzinae</taxon>
        <taxon>Oryza</taxon>
    </lineage>
</organism>
<evidence type="ECO:0000313" key="2">
    <source>
        <dbReference type="Proteomes" id="UP000026960"/>
    </source>
</evidence>
<protein>
    <submittedName>
        <fullName evidence="1">Uncharacterized protein</fullName>
    </submittedName>
</protein>
<dbReference type="AlphaFoldDB" id="A0A0D3G1P8"/>
<reference evidence="1" key="2">
    <citation type="submission" date="2015-03" db="UniProtKB">
        <authorList>
            <consortium name="EnsemblPlants"/>
        </authorList>
    </citation>
    <scope>IDENTIFICATION</scope>
</reference>
<evidence type="ECO:0000313" key="1">
    <source>
        <dbReference type="EnsemblPlants" id="OBART04G29600.1"/>
    </source>
</evidence>
<name>A0A0D3G1P8_9ORYZ</name>
<dbReference type="HOGENOM" id="CLU_2516209_0_0_1"/>
<dbReference type="Proteomes" id="UP000026960">
    <property type="component" value="Chromosome 4"/>
</dbReference>
<dbReference type="Gramene" id="OBART04G29600.1">
    <property type="protein sequence ID" value="OBART04G29600.1"/>
    <property type="gene ID" value="OBART04G29600"/>
</dbReference>
<dbReference type="STRING" id="65489.A0A0D3G1P8"/>
<dbReference type="PaxDb" id="65489-OBART04G29600.1"/>
<keyword evidence="2" id="KW-1185">Reference proteome</keyword>
<accession>A0A0D3G1P8</accession>
<proteinExistence type="predicted"/>
<dbReference type="EnsemblPlants" id="OBART04G29600.1">
    <property type="protein sequence ID" value="OBART04G29600.1"/>
    <property type="gene ID" value="OBART04G29600"/>
</dbReference>